<accession>A0A517T4M1</accession>
<evidence type="ECO:0000313" key="1">
    <source>
        <dbReference type="EMBL" id="QDT63336.1"/>
    </source>
</evidence>
<reference evidence="1 2" key="1">
    <citation type="submission" date="2019-02" db="EMBL/GenBank/DDBJ databases">
        <title>Deep-cultivation of Planctomycetes and their phenomic and genomic characterization uncovers novel biology.</title>
        <authorList>
            <person name="Wiegand S."/>
            <person name="Jogler M."/>
            <person name="Boedeker C."/>
            <person name="Pinto D."/>
            <person name="Vollmers J."/>
            <person name="Rivas-Marin E."/>
            <person name="Kohn T."/>
            <person name="Peeters S.H."/>
            <person name="Heuer A."/>
            <person name="Rast P."/>
            <person name="Oberbeckmann S."/>
            <person name="Bunk B."/>
            <person name="Jeske O."/>
            <person name="Meyerdierks A."/>
            <person name="Storesund J.E."/>
            <person name="Kallscheuer N."/>
            <person name="Luecker S."/>
            <person name="Lage O.M."/>
            <person name="Pohl T."/>
            <person name="Merkel B.J."/>
            <person name="Hornburger P."/>
            <person name="Mueller R.-W."/>
            <person name="Bruemmer F."/>
            <person name="Labrenz M."/>
            <person name="Spormann A.M."/>
            <person name="Op den Camp H."/>
            <person name="Overmann J."/>
            <person name="Amann R."/>
            <person name="Jetten M.S.M."/>
            <person name="Mascher T."/>
            <person name="Medema M.H."/>
            <person name="Devos D.P."/>
            <person name="Kaster A.-K."/>
            <person name="Ovreas L."/>
            <person name="Rohde M."/>
            <person name="Galperin M.Y."/>
            <person name="Jogler C."/>
        </authorList>
    </citation>
    <scope>NUCLEOTIDE SEQUENCE [LARGE SCALE GENOMIC DNA]</scope>
    <source>
        <strain evidence="1 2">V22</strain>
    </source>
</reference>
<dbReference type="RefSeq" id="WP_145259583.1">
    <property type="nucleotide sequence ID" value="NZ_CP036316.1"/>
</dbReference>
<keyword evidence="2" id="KW-1185">Reference proteome</keyword>
<dbReference type="Proteomes" id="UP000319976">
    <property type="component" value="Chromosome"/>
</dbReference>
<name>A0A517T4M1_9PLAN</name>
<protein>
    <submittedName>
        <fullName evidence="1">Uncharacterized protein</fullName>
    </submittedName>
</protein>
<gene>
    <name evidence="1" type="ORF">V22_05570</name>
</gene>
<dbReference type="EMBL" id="CP036316">
    <property type="protein sequence ID" value="QDT63336.1"/>
    <property type="molecule type" value="Genomic_DNA"/>
</dbReference>
<dbReference type="OrthoDB" id="214926at2"/>
<dbReference type="KEGG" id="chya:V22_05570"/>
<sequence length="82" mass="9817">MWKNNDNDIRMYVPNADDWRVQVKADFSKQYCHAKKPDEEYYHLLIGGEIYLDNGEKKLCLNCAIRDGIITWDRQHWEKGGR</sequence>
<proteinExistence type="predicted"/>
<dbReference type="AlphaFoldDB" id="A0A517T4M1"/>
<organism evidence="1 2">
    <name type="scientific">Calycomorphotria hydatis</name>
    <dbReference type="NCBI Taxonomy" id="2528027"/>
    <lineage>
        <taxon>Bacteria</taxon>
        <taxon>Pseudomonadati</taxon>
        <taxon>Planctomycetota</taxon>
        <taxon>Planctomycetia</taxon>
        <taxon>Planctomycetales</taxon>
        <taxon>Planctomycetaceae</taxon>
        <taxon>Calycomorphotria</taxon>
    </lineage>
</organism>
<evidence type="ECO:0000313" key="2">
    <source>
        <dbReference type="Proteomes" id="UP000319976"/>
    </source>
</evidence>